<dbReference type="Pfam" id="PF02487">
    <property type="entry name" value="CLN3"/>
    <property type="match status" value="1"/>
</dbReference>
<evidence type="ECO:0000256" key="8">
    <source>
        <dbReference type="RuleBase" id="RU361113"/>
    </source>
</evidence>
<evidence type="ECO:0000256" key="1">
    <source>
        <dbReference type="ARBA" id="ARBA00004127"/>
    </source>
</evidence>
<proteinExistence type="inferred from homology"/>
<keyword evidence="6 8" id="KW-1133">Transmembrane helix</keyword>
<dbReference type="GO" id="GO:0051453">
    <property type="term" value="P:regulation of intracellular pH"/>
    <property type="evidence" value="ECO:0007669"/>
    <property type="project" value="EnsemblFungi"/>
</dbReference>
<evidence type="ECO:0000256" key="3">
    <source>
        <dbReference type="ARBA" id="ARBA00022448"/>
    </source>
</evidence>
<sequence length="382" mass="42639">MALNKVFCSFWLFGLLNNVLYVVILSAAVDLVGPLVPKATVLLADILPAFLIKVSAPFFIHFIAYPHRIASLIVLSVSGMLLVTFGTLQFKIFGIIMASLSSGLGEITFLQLTHFYEENGLNGWSSGTGGAGLIGSGFYLLLTTILGIRVQSSLLLFSIFPLGFLYYFRLPPVHTYETIHERNITDLENQPNKFNLATHVSETIARLKKLIVPFMIPLSTVYLSEYLINQSVSPTLLFPLEELPFSKFRDVYVAYGTLYQLGVFISRSSASIVRIRYLFIPSILQSFNLILLILQSLYYFIPNVYIIMLLVFYEGLLGGAAYVNTFMLIIDTIPEIDREFSLGATSMSDSGGIVVSALIGLWLEPSLCNYQVDHGRDWCKLE</sequence>
<accession>A0A1E3P7Y1</accession>
<name>A0A1E3P7Y1_WICAA</name>
<dbReference type="RefSeq" id="XP_019040736.1">
    <property type="nucleotide sequence ID" value="XM_019185574.1"/>
</dbReference>
<feature type="transmembrane region" description="Helical" evidence="8">
    <location>
        <begin position="148"/>
        <end position="168"/>
    </location>
</feature>
<feature type="transmembrane region" description="Helical" evidence="8">
    <location>
        <begin position="41"/>
        <end position="62"/>
    </location>
</feature>
<evidence type="ECO:0000256" key="2">
    <source>
        <dbReference type="ARBA" id="ARBA00007467"/>
    </source>
</evidence>
<dbReference type="InterPro" id="IPR036259">
    <property type="entry name" value="MFS_trans_sf"/>
</dbReference>
<dbReference type="GO" id="GO:0005774">
    <property type="term" value="C:vacuolar membrane"/>
    <property type="evidence" value="ECO:0007669"/>
    <property type="project" value="UniProtKB-SubCell"/>
</dbReference>
<gene>
    <name evidence="9" type="ORF">WICANDRAFT_83641</name>
</gene>
<feature type="transmembrane region" description="Helical" evidence="8">
    <location>
        <begin position="124"/>
        <end position="142"/>
    </location>
</feature>
<evidence type="ECO:0000256" key="6">
    <source>
        <dbReference type="ARBA" id="ARBA00022989"/>
    </source>
</evidence>
<keyword evidence="8" id="KW-0926">Vacuole</keyword>
<dbReference type="OrthoDB" id="5965864at2759"/>
<dbReference type="GeneID" id="30202820"/>
<evidence type="ECO:0000313" key="10">
    <source>
        <dbReference type="Proteomes" id="UP000094112"/>
    </source>
</evidence>
<dbReference type="PANTHER" id="PTHR10981:SF0">
    <property type="entry name" value="BATTENIN"/>
    <property type="match status" value="1"/>
</dbReference>
<keyword evidence="5" id="KW-0029">Amino-acid transport</keyword>
<keyword evidence="10" id="KW-1185">Reference proteome</keyword>
<evidence type="ECO:0000313" key="9">
    <source>
        <dbReference type="EMBL" id="ODQ61529.1"/>
    </source>
</evidence>
<keyword evidence="7 8" id="KW-0472">Membrane</keyword>
<dbReference type="EMBL" id="KV454209">
    <property type="protein sequence ID" value="ODQ61529.1"/>
    <property type="molecule type" value="Genomic_DNA"/>
</dbReference>
<dbReference type="PIRSF" id="PIRSF015974">
    <property type="entry name" value="CLN3_BTN1"/>
    <property type="match status" value="1"/>
</dbReference>
<feature type="transmembrane region" description="Helical" evidence="8">
    <location>
        <begin position="277"/>
        <end position="298"/>
    </location>
</feature>
<dbReference type="GO" id="GO:1903826">
    <property type="term" value="P:L-arginine transmembrane transport"/>
    <property type="evidence" value="ECO:0007669"/>
    <property type="project" value="EnsemblFungi"/>
</dbReference>
<protein>
    <recommendedName>
        <fullName evidence="8">Protein BTN</fullName>
    </recommendedName>
</protein>
<organism evidence="9 10">
    <name type="scientific">Wickerhamomyces anomalus (strain ATCC 58044 / CBS 1984 / NCYC 433 / NRRL Y-366-8)</name>
    <name type="common">Yeast</name>
    <name type="synonym">Hansenula anomala</name>
    <dbReference type="NCBI Taxonomy" id="683960"/>
    <lineage>
        <taxon>Eukaryota</taxon>
        <taxon>Fungi</taxon>
        <taxon>Dikarya</taxon>
        <taxon>Ascomycota</taxon>
        <taxon>Saccharomycotina</taxon>
        <taxon>Saccharomycetes</taxon>
        <taxon>Phaffomycetales</taxon>
        <taxon>Wickerhamomycetaceae</taxon>
        <taxon>Wickerhamomyces</taxon>
    </lineage>
</organism>
<keyword evidence="3" id="KW-0813">Transport</keyword>
<dbReference type="PANTHER" id="PTHR10981">
    <property type="entry name" value="BATTENIN"/>
    <property type="match status" value="1"/>
</dbReference>
<dbReference type="Gene3D" id="1.20.1250.20">
    <property type="entry name" value="MFS general substrate transporter like domains"/>
    <property type="match status" value="1"/>
</dbReference>
<dbReference type="STRING" id="683960.A0A1E3P7Y1"/>
<dbReference type="GO" id="GO:0012505">
    <property type="term" value="C:endomembrane system"/>
    <property type="evidence" value="ECO:0007669"/>
    <property type="project" value="UniProtKB-SubCell"/>
</dbReference>
<reference evidence="9 10" key="1">
    <citation type="journal article" date="2016" name="Proc. Natl. Acad. Sci. U.S.A.">
        <title>Comparative genomics of biotechnologically important yeasts.</title>
        <authorList>
            <person name="Riley R."/>
            <person name="Haridas S."/>
            <person name="Wolfe K.H."/>
            <person name="Lopes M.R."/>
            <person name="Hittinger C.T."/>
            <person name="Goeker M."/>
            <person name="Salamov A.A."/>
            <person name="Wisecaver J.H."/>
            <person name="Long T.M."/>
            <person name="Calvey C.H."/>
            <person name="Aerts A.L."/>
            <person name="Barry K.W."/>
            <person name="Choi C."/>
            <person name="Clum A."/>
            <person name="Coughlan A.Y."/>
            <person name="Deshpande S."/>
            <person name="Douglass A.P."/>
            <person name="Hanson S.J."/>
            <person name="Klenk H.-P."/>
            <person name="LaButti K.M."/>
            <person name="Lapidus A."/>
            <person name="Lindquist E.A."/>
            <person name="Lipzen A.M."/>
            <person name="Meier-Kolthoff J.P."/>
            <person name="Ohm R.A."/>
            <person name="Otillar R.P."/>
            <person name="Pangilinan J.L."/>
            <person name="Peng Y."/>
            <person name="Rokas A."/>
            <person name="Rosa C.A."/>
            <person name="Scheuner C."/>
            <person name="Sibirny A.A."/>
            <person name="Slot J.C."/>
            <person name="Stielow J.B."/>
            <person name="Sun H."/>
            <person name="Kurtzman C.P."/>
            <person name="Blackwell M."/>
            <person name="Grigoriev I.V."/>
            <person name="Jeffries T.W."/>
        </authorList>
    </citation>
    <scope>NUCLEOTIDE SEQUENCE [LARGE SCALE GENOMIC DNA]</scope>
    <source>
        <strain evidence="10">ATCC 58044 / CBS 1984 / NCYC 433 / NRRL Y-366-8</strain>
    </source>
</reference>
<dbReference type="InterPro" id="IPR003492">
    <property type="entry name" value="Battenin_disease_Cln3"/>
</dbReference>
<comment type="subcellular location">
    <subcellularLocation>
        <location evidence="1">Endomembrane system</location>
        <topology evidence="1">Multi-pass membrane protein</topology>
    </subcellularLocation>
    <subcellularLocation>
        <location evidence="8">Vacuole membrane</location>
        <topology evidence="8">Multi-pass membrane protein</topology>
    </subcellularLocation>
</comment>
<dbReference type="GO" id="GO:0000324">
    <property type="term" value="C:fungal-type vacuole"/>
    <property type="evidence" value="ECO:0007669"/>
    <property type="project" value="EnsemblFungi"/>
</dbReference>
<dbReference type="PRINTS" id="PR01315">
    <property type="entry name" value="BATTENIN"/>
</dbReference>
<evidence type="ECO:0000256" key="4">
    <source>
        <dbReference type="ARBA" id="ARBA00022692"/>
    </source>
</evidence>
<comment type="similarity">
    <text evidence="2 8">Belongs to the battenin family.</text>
</comment>
<evidence type="ECO:0000256" key="5">
    <source>
        <dbReference type="ARBA" id="ARBA00022970"/>
    </source>
</evidence>
<keyword evidence="4 8" id="KW-0812">Transmembrane</keyword>
<feature type="transmembrane region" description="Helical" evidence="8">
    <location>
        <begin position="7"/>
        <end position="29"/>
    </location>
</feature>
<feature type="transmembrane region" description="Helical" evidence="8">
    <location>
        <begin position="304"/>
        <end position="330"/>
    </location>
</feature>
<dbReference type="InterPro" id="IPR018460">
    <property type="entry name" value="Battenin_disease_Cln3_subgr"/>
</dbReference>
<dbReference type="GO" id="GO:0015819">
    <property type="term" value="P:lysine transport"/>
    <property type="evidence" value="ECO:0007669"/>
    <property type="project" value="EnsemblFungi"/>
</dbReference>
<dbReference type="Proteomes" id="UP000094112">
    <property type="component" value="Unassembled WGS sequence"/>
</dbReference>
<evidence type="ECO:0000256" key="7">
    <source>
        <dbReference type="ARBA" id="ARBA00023136"/>
    </source>
</evidence>
<dbReference type="AlphaFoldDB" id="A0A1E3P7Y1"/>
<feature type="transmembrane region" description="Helical" evidence="8">
    <location>
        <begin position="69"/>
        <end position="86"/>
    </location>
</feature>
<feature type="transmembrane region" description="Helical" evidence="8">
    <location>
        <begin position="248"/>
        <end position="265"/>
    </location>
</feature>